<evidence type="ECO:0000313" key="2">
    <source>
        <dbReference type="EMBL" id="CAE8719135.1"/>
    </source>
</evidence>
<gene>
    <name evidence="2" type="ORF">PGLA2088_LOCUS40464</name>
</gene>
<reference evidence="2" key="1">
    <citation type="submission" date="2021-02" db="EMBL/GenBank/DDBJ databases">
        <authorList>
            <person name="Dougan E. K."/>
            <person name="Rhodes N."/>
            <person name="Thang M."/>
            <person name="Chan C."/>
        </authorList>
    </citation>
    <scope>NUCLEOTIDE SEQUENCE</scope>
</reference>
<comment type="caution">
    <text evidence="2">The sequence shown here is derived from an EMBL/GenBank/DDBJ whole genome shotgun (WGS) entry which is preliminary data.</text>
</comment>
<dbReference type="Proteomes" id="UP000626109">
    <property type="component" value="Unassembled WGS sequence"/>
</dbReference>
<evidence type="ECO:0000313" key="3">
    <source>
        <dbReference type="Proteomes" id="UP000626109"/>
    </source>
</evidence>
<sequence>MAMLRSAARFKHLWSAGDKQYVGCWEAVPTVYGTALTPVSYADRAPVPKDWVLRGSGIHGPENGQVMKLVLWNRLKQRRPQRVGATNTAELQEFFRMEVTVVWWMFGLVFFVAPLNWWGKKYRMVHDHYPWMAKRTDGTKGVGSATASWLTDKLLPSLIWHLWSAGDKQYVGCWEAVPTVYGTALTPVSYADRAPVPKDWVLRGSGIHGPENGQVMKLVLWNRLKQRRPQRVGATNTAELQEFFRMEVTVVWWMFGLVFFVAPLNWWGKKYRMVHDHYPWMAKRTDGTKGVGSATAS</sequence>
<keyword evidence="1" id="KW-1133">Transmembrane helix</keyword>
<keyword evidence="1" id="KW-0472">Membrane</keyword>
<protein>
    <submittedName>
        <fullName evidence="2">Uncharacterized protein</fullName>
    </submittedName>
</protein>
<accession>A0A813L4C3</accession>
<organism evidence="2 3">
    <name type="scientific">Polarella glacialis</name>
    <name type="common">Dinoflagellate</name>
    <dbReference type="NCBI Taxonomy" id="89957"/>
    <lineage>
        <taxon>Eukaryota</taxon>
        <taxon>Sar</taxon>
        <taxon>Alveolata</taxon>
        <taxon>Dinophyceae</taxon>
        <taxon>Suessiales</taxon>
        <taxon>Suessiaceae</taxon>
        <taxon>Polarella</taxon>
    </lineage>
</organism>
<evidence type="ECO:0000256" key="1">
    <source>
        <dbReference type="SAM" id="Phobius"/>
    </source>
</evidence>
<keyword evidence="1" id="KW-0812">Transmembrane</keyword>
<name>A0A813L4C3_POLGL</name>
<feature type="transmembrane region" description="Helical" evidence="1">
    <location>
        <begin position="101"/>
        <end position="119"/>
    </location>
</feature>
<feature type="transmembrane region" description="Helical" evidence="1">
    <location>
        <begin position="250"/>
        <end position="268"/>
    </location>
</feature>
<dbReference type="EMBL" id="CAJNNW010033476">
    <property type="protein sequence ID" value="CAE8719135.1"/>
    <property type="molecule type" value="Genomic_DNA"/>
</dbReference>
<dbReference type="AlphaFoldDB" id="A0A813L4C3"/>
<proteinExistence type="predicted"/>